<dbReference type="EMBL" id="JAJHNU010000004">
    <property type="protein sequence ID" value="MDN4122136.1"/>
    <property type="molecule type" value="Genomic_DNA"/>
</dbReference>
<dbReference type="RefSeq" id="WP_266123634.1">
    <property type="nucleotide sequence ID" value="NZ_JAJHNU010000004.1"/>
</dbReference>
<comment type="caution">
    <text evidence="3">The sequence shown here is derived from an EMBL/GenBank/DDBJ whole genome shotgun (WGS) entry which is preliminary data.</text>
</comment>
<comment type="similarity">
    <text evidence="1">Belongs to the UbiT family.</text>
</comment>
<keyword evidence="1" id="KW-0831">Ubiquinone biosynthesis</keyword>
<evidence type="ECO:0000313" key="4">
    <source>
        <dbReference type="Proteomes" id="UP001168613"/>
    </source>
</evidence>
<dbReference type="SUPFAM" id="SSF55718">
    <property type="entry name" value="SCP-like"/>
    <property type="match status" value="1"/>
</dbReference>
<proteinExistence type="inferred from homology"/>
<dbReference type="Proteomes" id="UP001168613">
    <property type="component" value="Unassembled WGS sequence"/>
</dbReference>
<gene>
    <name evidence="1" type="primary">ubiT</name>
    <name evidence="3" type="ORF">LMS43_12645</name>
</gene>
<sequence length="166" mass="19067">MANSTPTLPPLLAQVCARFPRAPGAWLFVAGLNTWLRPHLPDDIRTQLAGRLLRVQVLDTQWVFDYTWNQQGFEAVYRPAVTPDLCLSATLWDFYQLLRRDEDPDTLFFHRRLRIEGDTELGLMVKNTMDAIDLSELGAQQLWRATLARLGQKARGRFMPAATKQR</sequence>
<organism evidence="3 4">
    <name type="scientific">Alcaligenes endophyticus</name>
    <dbReference type="NCBI Taxonomy" id="1929088"/>
    <lineage>
        <taxon>Bacteria</taxon>
        <taxon>Pseudomonadati</taxon>
        <taxon>Pseudomonadota</taxon>
        <taxon>Betaproteobacteria</taxon>
        <taxon>Burkholderiales</taxon>
        <taxon>Alcaligenaceae</taxon>
        <taxon>Alcaligenes</taxon>
    </lineage>
</organism>
<name>A0ABT8ELG2_9BURK</name>
<reference evidence="3" key="1">
    <citation type="submission" date="2021-11" db="EMBL/GenBank/DDBJ databases">
        <title>Draft genome sequence of Alcaligenes endophyticus type strain CCUG 75668T.</title>
        <authorList>
            <person name="Salva-Serra F."/>
            <person name="Duran R.E."/>
            <person name="Seeger M."/>
            <person name="Moore E.R.B."/>
            <person name="Jaen-Luchoro D."/>
        </authorList>
    </citation>
    <scope>NUCLEOTIDE SEQUENCE</scope>
    <source>
        <strain evidence="3">CCUG 75668</strain>
    </source>
</reference>
<evidence type="ECO:0000313" key="3">
    <source>
        <dbReference type="EMBL" id="MDN4122136.1"/>
    </source>
</evidence>
<comment type="function">
    <text evidence="1">Required for O(2)-independent ubiquinone (coenzyme Q) biosynthesis. Likely functions as an accessory factor.</text>
</comment>
<dbReference type="InterPro" id="IPR003033">
    <property type="entry name" value="SCP2_sterol-bd_dom"/>
</dbReference>
<evidence type="ECO:0000259" key="2">
    <source>
        <dbReference type="Pfam" id="PF02036"/>
    </source>
</evidence>
<comment type="pathway">
    <text evidence="1">Cofactor biosynthesis; ubiquinone biosynthesis.</text>
</comment>
<dbReference type="Pfam" id="PF02036">
    <property type="entry name" value="SCP2"/>
    <property type="match status" value="1"/>
</dbReference>
<protein>
    <recommendedName>
        <fullName evidence="1">Ubiquinone biosynthesis accessory factor UbiT</fullName>
    </recommendedName>
</protein>
<dbReference type="Gene3D" id="3.30.1050.10">
    <property type="entry name" value="SCP2 sterol-binding domain"/>
    <property type="match status" value="1"/>
</dbReference>
<dbReference type="HAMAP" id="MF_02231">
    <property type="entry name" value="UbiT"/>
    <property type="match status" value="1"/>
</dbReference>
<accession>A0ABT8ELG2</accession>
<keyword evidence="4" id="KW-1185">Reference proteome</keyword>
<evidence type="ECO:0000256" key="1">
    <source>
        <dbReference type="HAMAP-Rule" id="MF_02231"/>
    </source>
</evidence>
<dbReference type="InterPro" id="IPR036527">
    <property type="entry name" value="SCP2_sterol-bd_dom_sf"/>
</dbReference>
<feature type="domain" description="SCP2" evidence="2">
    <location>
        <begin position="43"/>
        <end position="130"/>
    </location>
</feature>
<dbReference type="InterPro" id="IPR016830">
    <property type="entry name" value="UbiT"/>
</dbReference>